<name>A0A9P1DAG7_9DINO</name>
<feature type="compositionally biased region" description="Polar residues" evidence="1">
    <location>
        <begin position="1259"/>
        <end position="1284"/>
    </location>
</feature>
<accession>A0A9P1DAG7</accession>
<evidence type="ECO:0000256" key="1">
    <source>
        <dbReference type="SAM" id="MobiDB-lite"/>
    </source>
</evidence>
<dbReference type="SUPFAM" id="SSF53098">
    <property type="entry name" value="Ribonuclease H-like"/>
    <property type="match status" value="1"/>
</dbReference>
<proteinExistence type="predicted"/>
<dbReference type="Gene3D" id="3.30.420.10">
    <property type="entry name" value="Ribonuclease H-like superfamily/Ribonuclease H"/>
    <property type="match status" value="1"/>
</dbReference>
<evidence type="ECO:0000313" key="3">
    <source>
        <dbReference type="EMBL" id="CAL4794052.1"/>
    </source>
</evidence>
<reference evidence="3 4" key="2">
    <citation type="submission" date="2024-05" db="EMBL/GenBank/DDBJ databases">
        <authorList>
            <person name="Chen Y."/>
            <person name="Shah S."/>
            <person name="Dougan E. K."/>
            <person name="Thang M."/>
            <person name="Chan C."/>
        </authorList>
    </citation>
    <scope>NUCLEOTIDE SEQUENCE [LARGE SCALE GENOMIC DNA]</scope>
</reference>
<dbReference type="EMBL" id="CAMXCT010003890">
    <property type="protein sequence ID" value="CAI4006740.1"/>
    <property type="molecule type" value="Genomic_DNA"/>
</dbReference>
<evidence type="ECO:0000313" key="4">
    <source>
        <dbReference type="Proteomes" id="UP001152797"/>
    </source>
</evidence>
<dbReference type="InterPro" id="IPR012337">
    <property type="entry name" value="RNaseH-like_sf"/>
</dbReference>
<dbReference type="GO" id="GO:0003676">
    <property type="term" value="F:nucleic acid binding"/>
    <property type="evidence" value="ECO:0007669"/>
    <property type="project" value="InterPro"/>
</dbReference>
<reference evidence="2" key="1">
    <citation type="submission" date="2022-10" db="EMBL/GenBank/DDBJ databases">
        <authorList>
            <person name="Chen Y."/>
            <person name="Dougan E. K."/>
            <person name="Chan C."/>
            <person name="Rhodes N."/>
            <person name="Thang M."/>
        </authorList>
    </citation>
    <scope>NUCLEOTIDE SEQUENCE</scope>
</reference>
<protein>
    <submittedName>
        <fullName evidence="2">Uncharacterized protein</fullName>
    </submittedName>
</protein>
<evidence type="ECO:0000313" key="2">
    <source>
        <dbReference type="EMBL" id="CAI4006740.1"/>
    </source>
</evidence>
<comment type="caution">
    <text evidence="2">The sequence shown here is derived from an EMBL/GenBank/DDBJ whole genome shotgun (WGS) entry which is preliminary data.</text>
</comment>
<feature type="region of interest" description="Disordered" evidence="1">
    <location>
        <begin position="770"/>
        <end position="801"/>
    </location>
</feature>
<keyword evidence="4" id="KW-1185">Reference proteome</keyword>
<dbReference type="OrthoDB" id="6127576at2759"/>
<dbReference type="EMBL" id="CAMXCT030003890">
    <property type="protein sequence ID" value="CAL4794052.1"/>
    <property type="molecule type" value="Genomic_DNA"/>
</dbReference>
<sequence length="1284" mass="144784">MPKPNKAQLVAELTQMGESPPSSWTMLELSTRLEELKEEKGVPKKVRGKAATPLRVWMIRLNEASKKKATLQAFVRDNLHLNLTMNENMAALQRMAVQKIYMETDPSEEDPVGFGLHSSLSYREILQQFPDYITWVLRTWKEGECDYRLARLAMWAENEQSAASSNQGYQPPTQSNLGLKIPQKPELTADEGSVTSSQIQQTNIMLAKLAEAVVELKADMDSLKEERPRKKDKGEEDMEQKSLVATKGPVLIEVACAPDSILSHVMQQTVGSEGAALRCAHWNQCDVGTNAGVRRGTPHVKCEGKLTRRTAFYTHEFAKRVCDALIQGNTRDEIHKELHGHVLGFEGFGEGTVCGCEEGQQHGADLKCLHCLKETDVMFQLEKPISPENEEAFVGSDSNRLESIRKRLYLLHTATGHGHVRHLIQALKRRGAPREVIQEAERFKCSVCAERSSAQPRNYFGHPHTLRVDPDGSFRSHELSEFCDRNHIFLDLVASEAHWKIGICEQAIKGAKSVMTKLVMDDPDLSPQEALAEATRTFNNRELVRGYSPIQHALGRAPDELGRFFGSTVGASPDFLVENPTGELQRNLARMKIAEEAFLDWTNNQRLQKAMLSKSRRRLNFLPGDLVFIWRHQLPLKTSGRNTAGRFIGPARILAVEKRRDQNGDLIAGSAVWVVRGRRLMKCCPEQLRHASQREQLLEELHSESPTPWDFTKVARELGGNDYDDVSAEIPPDEEWHRAADPSLEWQPQIRCRGKRAAPMSTDADMGILEGSHRSFPSDFREAGSSNARPSQRPRQEPEDGFLVAPPWWESVTTAKDSQGASFWESSFAAVEVGVDMPSTRNQSEKALNDMSAFLAGALKKRAVEVSEKHLTKEELAEFQSAKAVEVTNFLAAKAFEALPPDLKPDMSQVVKMRWVLTWKHHTDQEWQDILQAIRTEFKWSDWETKAFTQCGVYIEQDADFSVSLSQEKYVDELKYINIRAHRRKEKHAETDDYEKSQLRSLLGGISWHAQQVAPHFSAEVGLLLSEINRSTVETLNKANQLLHQVKNMRSHRLKVHSLPLDNLGLFAWCDAAKQNRCDGSSTAGIVIGASSLNLLQGSVESVSLLAWHSSKITRICRSPGSSEAIAAVNAEDLLYFVRFQFQEMLGSKVNVRNINEVVNQVAGCVITDSRNVYDKLSTEVLCMRGAEKRTDLELLSLKEAQVSNHVIIRWVHSEAQLANSLTKSKEMRQLNLFYDMKHSWCIVEDEQMSSARKRKQQGIGTFTNRTSNRTPEPETNQSHSERN</sequence>
<organism evidence="2">
    <name type="scientific">Cladocopium goreaui</name>
    <dbReference type="NCBI Taxonomy" id="2562237"/>
    <lineage>
        <taxon>Eukaryota</taxon>
        <taxon>Sar</taxon>
        <taxon>Alveolata</taxon>
        <taxon>Dinophyceae</taxon>
        <taxon>Suessiales</taxon>
        <taxon>Symbiodiniaceae</taxon>
        <taxon>Cladocopium</taxon>
    </lineage>
</organism>
<dbReference type="EMBL" id="CAMXCT020003890">
    <property type="protein sequence ID" value="CAL1160115.1"/>
    <property type="molecule type" value="Genomic_DNA"/>
</dbReference>
<dbReference type="Proteomes" id="UP001152797">
    <property type="component" value="Unassembled WGS sequence"/>
</dbReference>
<feature type="region of interest" description="Disordered" evidence="1">
    <location>
        <begin position="221"/>
        <end position="241"/>
    </location>
</feature>
<dbReference type="InterPro" id="IPR036397">
    <property type="entry name" value="RNaseH_sf"/>
</dbReference>
<gene>
    <name evidence="2" type="ORF">C1SCF055_LOCUS32353</name>
</gene>
<feature type="compositionally biased region" description="Basic and acidic residues" evidence="1">
    <location>
        <begin position="221"/>
        <end position="234"/>
    </location>
</feature>
<feature type="region of interest" description="Disordered" evidence="1">
    <location>
        <begin position="1252"/>
        <end position="1284"/>
    </location>
</feature>